<evidence type="ECO:0000256" key="2">
    <source>
        <dbReference type="ARBA" id="ARBA00012918"/>
    </source>
</evidence>
<feature type="domain" description="Glutaminase EF-hand" evidence="7">
    <location>
        <begin position="11"/>
        <end position="93"/>
    </location>
</feature>
<dbReference type="PANTHER" id="PTHR12544:SF33">
    <property type="entry name" value="GLUTAMINASE LIVER ISOFORM, MITOCHONDRIAL"/>
    <property type="match status" value="1"/>
</dbReference>
<dbReference type="Gene3D" id="1.10.238.210">
    <property type="match status" value="1"/>
</dbReference>
<dbReference type="SUPFAM" id="SSF48403">
    <property type="entry name" value="Ankyrin repeat"/>
    <property type="match status" value="1"/>
</dbReference>
<dbReference type="Gene3D" id="1.25.40.20">
    <property type="entry name" value="Ankyrin repeat-containing domain"/>
    <property type="match status" value="1"/>
</dbReference>
<evidence type="ECO:0000313" key="8">
    <source>
        <dbReference type="Ensembl" id="ENSCCRP00015034173.1"/>
    </source>
</evidence>
<accession>A0A8C1YVU1</accession>
<dbReference type="GO" id="GO:0006537">
    <property type="term" value="P:glutamate biosynthetic process"/>
    <property type="evidence" value="ECO:0007669"/>
    <property type="project" value="TreeGrafter"/>
</dbReference>
<dbReference type="Pfam" id="PF17959">
    <property type="entry name" value="EF-hand_14"/>
    <property type="match status" value="1"/>
</dbReference>
<dbReference type="InterPro" id="IPR012338">
    <property type="entry name" value="Beta-lactam/transpept-like"/>
</dbReference>
<dbReference type="EC" id="3.5.1.2" evidence="2"/>
<dbReference type="FunFam" id="1.10.238.210:FF:000001">
    <property type="entry name" value="Glutaminase kidney isoform, mitochondrial"/>
    <property type="match status" value="1"/>
</dbReference>
<evidence type="ECO:0000256" key="6">
    <source>
        <dbReference type="ARBA" id="ARBA00049534"/>
    </source>
</evidence>
<dbReference type="InterPro" id="IPR015868">
    <property type="entry name" value="Glutaminase"/>
</dbReference>
<protein>
    <recommendedName>
        <fullName evidence="2">glutaminase</fullName>
        <ecNumber evidence="2">3.5.1.2</ecNumber>
    </recommendedName>
</protein>
<organism evidence="8 9">
    <name type="scientific">Cyprinus carpio</name>
    <name type="common">Common carp</name>
    <dbReference type="NCBI Taxonomy" id="7962"/>
    <lineage>
        <taxon>Eukaryota</taxon>
        <taxon>Metazoa</taxon>
        <taxon>Chordata</taxon>
        <taxon>Craniata</taxon>
        <taxon>Vertebrata</taxon>
        <taxon>Euteleostomi</taxon>
        <taxon>Actinopterygii</taxon>
        <taxon>Neopterygii</taxon>
        <taxon>Teleostei</taxon>
        <taxon>Ostariophysi</taxon>
        <taxon>Cypriniformes</taxon>
        <taxon>Cyprinidae</taxon>
        <taxon>Cyprininae</taxon>
        <taxon>Cyprinus</taxon>
    </lineage>
</organism>
<keyword evidence="5" id="KW-0040">ANK repeat</keyword>
<dbReference type="GO" id="GO:0004359">
    <property type="term" value="F:glutaminase activity"/>
    <property type="evidence" value="ECO:0007669"/>
    <property type="project" value="UniProtKB-EC"/>
</dbReference>
<dbReference type="PANTHER" id="PTHR12544">
    <property type="entry name" value="GLUTAMINASE"/>
    <property type="match status" value="1"/>
</dbReference>
<evidence type="ECO:0000256" key="3">
    <source>
        <dbReference type="ARBA" id="ARBA00022737"/>
    </source>
</evidence>
<dbReference type="Proteomes" id="UP000694700">
    <property type="component" value="Unplaced"/>
</dbReference>
<dbReference type="SMART" id="SM00248">
    <property type="entry name" value="ANK"/>
    <property type="match status" value="2"/>
</dbReference>
<dbReference type="Gene3D" id="3.40.710.10">
    <property type="entry name" value="DD-peptidase/beta-lactamase superfamily"/>
    <property type="match status" value="1"/>
</dbReference>
<keyword evidence="4" id="KW-0378">Hydrolase</keyword>
<evidence type="ECO:0000256" key="4">
    <source>
        <dbReference type="ARBA" id="ARBA00022801"/>
    </source>
</evidence>
<comment type="similarity">
    <text evidence="1">Belongs to the glutaminase family.</text>
</comment>
<dbReference type="SUPFAM" id="SSF56601">
    <property type="entry name" value="beta-lactamase/transpeptidase-like"/>
    <property type="match status" value="1"/>
</dbReference>
<dbReference type="FunFam" id="1.25.40.20:FF:000019">
    <property type="entry name" value="Glutaminase liver isoform, mitochondrial"/>
    <property type="match status" value="1"/>
</dbReference>
<proteinExistence type="inferred from homology"/>
<dbReference type="Pfam" id="PF04960">
    <property type="entry name" value="Glutaminase"/>
    <property type="match status" value="2"/>
</dbReference>
<dbReference type="InterPro" id="IPR002110">
    <property type="entry name" value="Ankyrin_rpt"/>
</dbReference>
<keyword evidence="3" id="KW-0677">Repeat</keyword>
<dbReference type="AlphaFoldDB" id="A0A8C1YVU1"/>
<reference evidence="8" key="1">
    <citation type="submission" date="2025-08" db="UniProtKB">
        <authorList>
            <consortium name="Ensembl"/>
        </authorList>
    </citation>
    <scope>IDENTIFICATION</scope>
</reference>
<evidence type="ECO:0000313" key="9">
    <source>
        <dbReference type="Proteomes" id="UP000694700"/>
    </source>
</evidence>
<dbReference type="InterPro" id="IPR036770">
    <property type="entry name" value="Ankyrin_rpt-contain_sf"/>
</dbReference>
<dbReference type="InterPro" id="IPR041541">
    <property type="entry name" value="Glutaminase_EF-hand"/>
</dbReference>
<evidence type="ECO:0000256" key="1">
    <source>
        <dbReference type="ARBA" id="ARBA00011076"/>
    </source>
</evidence>
<comment type="catalytic activity">
    <reaction evidence="6">
        <text>L-glutamine + H2O = L-glutamate + NH4(+)</text>
        <dbReference type="Rhea" id="RHEA:15889"/>
        <dbReference type="ChEBI" id="CHEBI:15377"/>
        <dbReference type="ChEBI" id="CHEBI:28938"/>
        <dbReference type="ChEBI" id="CHEBI:29985"/>
        <dbReference type="ChEBI" id="CHEBI:58359"/>
        <dbReference type="EC" id="3.5.1.2"/>
    </reaction>
</comment>
<evidence type="ECO:0000256" key="5">
    <source>
        <dbReference type="ARBA" id="ARBA00023043"/>
    </source>
</evidence>
<name>A0A8C1YVU1_CYPCA</name>
<dbReference type="Ensembl" id="ENSCCRT00015035361.1">
    <property type="protein sequence ID" value="ENSCCRP00015034173.1"/>
    <property type="gene ID" value="ENSCCRG00015013933.1"/>
</dbReference>
<evidence type="ECO:0000259" key="7">
    <source>
        <dbReference type="Pfam" id="PF17959"/>
    </source>
</evidence>
<sequence>LSSNKVVAGLEDLLFYTITQGEEKISVARFLAALKSTGLLTSDPRLRDCMRQIHQAIQESVGTAMMDQELFRKCVGSNIVLLTQAIQRKFIIPDFESFTSLINHLYYNAQAQKGGKVANYIPQLAKFSPDLWGVSLCTVDGQRHAIGETDMPFCLQSCVKPLEYALAVHESGTELVHKYVGKEPSGLKFNKLYLDEEDKPHNPMVNAGAIVISSLLKPGSNKAEKFDFMMDYLKRMAGREYVGFSNATFQSEKETGDRNYAIGYYLKEKRCFPSGVDMMAALDFYFQLCSIEVTCESGSVMAATLANGGICPITGERVLSYTDTVDFTVGLPAKSGVSGAVLLVVPNIMGVMCWSPALDRVGNSIRGIHFCQELVSLFNFHNYDNLRHFAKKLDPRRQTGHERNKSVVDLMFAAYSGDVSALRRIALSAVNMELTDYDTRSALHVASAEGHLDAVKFLTHTCKVNPYAKDRWGNTPLDDAMQFGHSAVVKVLQEYQSIYTHTLMPEELSADTCPDSTMDAEELKSMETLEGLV</sequence>
<dbReference type="Pfam" id="PF12796">
    <property type="entry name" value="Ank_2"/>
    <property type="match status" value="1"/>
</dbReference>
<dbReference type="GO" id="GO:0006543">
    <property type="term" value="P:L-glutamine catabolic process"/>
    <property type="evidence" value="ECO:0007669"/>
    <property type="project" value="TreeGrafter"/>
</dbReference>